<keyword evidence="4" id="KW-1185">Reference proteome</keyword>
<dbReference type="Pfam" id="PF02746">
    <property type="entry name" value="MR_MLE_N"/>
    <property type="match status" value="1"/>
</dbReference>
<gene>
    <name evidence="3" type="ORF">GS429_14120</name>
</gene>
<evidence type="ECO:0000313" key="4">
    <source>
        <dbReference type="Proteomes" id="UP000434101"/>
    </source>
</evidence>
<dbReference type="PANTHER" id="PTHR48080">
    <property type="entry name" value="D-GALACTONATE DEHYDRATASE-RELATED"/>
    <property type="match status" value="1"/>
</dbReference>
<dbReference type="EMBL" id="WUYX01000043">
    <property type="protein sequence ID" value="MXV63185.1"/>
    <property type="molecule type" value="Genomic_DNA"/>
</dbReference>
<dbReference type="Gene3D" id="3.20.20.120">
    <property type="entry name" value="Enolase-like C-terminal domain"/>
    <property type="match status" value="1"/>
</dbReference>
<dbReference type="InterPro" id="IPR013342">
    <property type="entry name" value="Mandelate_racemase_C"/>
</dbReference>
<protein>
    <submittedName>
        <fullName evidence="3">Mandelate racemase/muconate lactonizing enzyme family protein</fullName>
    </submittedName>
</protein>
<accession>A0A6B0VPJ5</accession>
<proteinExistence type="predicted"/>
<dbReference type="CDD" id="cd03316">
    <property type="entry name" value="MR_like"/>
    <property type="match status" value="1"/>
</dbReference>
<keyword evidence="1" id="KW-0456">Lyase</keyword>
<dbReference type="InterPro" id="IPR013341">
    <property type="entry name" value="Mandelate_racemase_N_dom"/>
</dbReference>
<dbReference type="Gene3D" id="3.30.390.10">
    <property type="entry name" value="Enolase-like, N-terminal domain"/>
    <property type="match status" value="1"/>
</dbReference>
<dbReference type="SMART" id="SM00922">
    <property type="entry name" value="MR_MLE"/>
    <property type="match status" value="1"/>
</dbReference>
<dbReference type="AlphaFoldDB" id="A0A6B0VPJ5"/>
<evidence type="ECO:0000259" key="2">
    <source>
        <dbReference type="SMART" id="SM00922"/>
    </source>
</evidence>
<dbReference type="SFLD" id="SFLDS00001">
    <property type="entry name" value="Enolase"/>
    <property type="match status" value="1"/>
</dbReference>
<dbReference type="InterPro" id="IPR029017">
    <property type="entry name" value="Enolase-like_N"/>
</dbReference>
<comment type="caution">
    <text evidence="3">The sequence shown here is derived from an EMBL/GenBank/DDBJ whole genome shotgun (WGS) entry which is preliminary data.</text>
</comment>
<dbReference type="Pfam" id="PF13378">
    <property type="entry name" value="MR_MLE_C"/>
    <property type="match status" value="1"/>
</dbReference>
<dbReference type="InterPro" id="IPR034593">
    <property type="entry name" value="DgoD-like"/>
</dbReference>
<organism evidence="3 4">
    <name type="scientific">Natronorubrum halalkaliphilum</name>
    <dbReference type="NCBI Taxonomy" id="2691917"/>
    <lineage>
        <taxon>Archaea</taxon>
        <taxon>Methanobacteriati</taxon>
        <taxon>Methanobacteriota</taxon>
        <taxon>Stenosarchaea group</taxon>
        <taxon>Halobacteria</taxon>
        <taxon>Halobacteriales</taxon>
        <taxon>Natrialbaceae</taxon>
        <taxon>Natronorubrum</taxon>
    </lineage>
</organism>
<evidence type="ECO:0000256" key="1">
    <source>
        <dbReference type="ARBA" id="ARBA00023239"/>
    </source>
</evidence>
<dbReference type="GO" id="GO:0009063">
    <property type="term" value="P:amino acid catabolic process"/>
    <property type="evidence" value="ECO:0007669"/>
    <property type="project" value="InterPro"/>
</dbReference>
<reference evidence="3 4" key="1">
    <citation type="submission" date="2020-01" db="EMBL/GenBank/DDBJ databases">
        <title>Natronorubrum sp. JWXQ-INN 674 isolated from Inner Mongolia Autonomous Region of China.</title>
        <authorList>
            <person name="Xue Q."/>
        </authorList>
    </citation>
    <scope>NUCLEOTIDE SEQUENCE [LARGE SCALE GENOMIC DNA]</scope>
    <source>
        <strain evidence="3 4">JWXQ-INN-674</strain>
    </source>
</reference>
<dbReference type="SFLD" id="SFLDG00179">
    <property type="entry name" value="mandelate_racemase"/>
    <property type="match status" value="1"/>
</dbReference>
<evidence type="ECO:0000313" key="3">
    <source>
        <dbReference type="EMBL" id="MXV63185.1"/>
    </source>
</evidence>
<dbReference type="GO" id="GO:0016829">
    <property type="term" value="F:lyase activity"/>
    <property type="evidence" value="ECO:0007669"/>
    <property type="project" value="UniProtKB-KW"/>
</dbReference>
<dbReference type="PANTHER" id="PTHR48080:SF2">
    <property type="entry name" value="D-GALACTONATE DEHYDRATASE"/>
    <property type="match status" value="1"/>
</dbReference>
<dbReference type="SUPFAM" id="SSF54826">
    <property type="entry name" value="Enolase N-terminal domain-like"/>
    <property type="match status" value="1"/>
</dbReference>
<dbReference type="SUPFAM" id="SSF51604">
    <property type="entry name" value="Enolase C-terminal domain-like"/>
    <property type="match status" value="1"/>
</dbReference>
<dbReference type="PROSITE" id="PS00908">
    <property type="entry name" value="MR_MLE_1"/>
    <property type="match status" value="1"/>
</dbReference>
<dbReference type="InterPro" id="IPR036849">
    <property type="entry name" value="Enolase-like_C_sf"/>
</dbReference>
<sequence length="380" mass="42466">MRITNVEAVPIRHELEDTFANSQHWYNSREYCLVKIETDRGFVGWGECYGPIAGNREMVEKWIAPWLNGKNPMHVRELHEKIAVRARASYHSFLPATTISGVDMALWDLRGKAESKPIHELLGGKRRSSVTAYATGHYFRDVDNFETLKELFAEEAKGHVEAGFAALKAKIGLDRNTPWGIEEDIELIGAIREAVGDDVRIMADANQAYDRTEAKWVGRRLAEHDVYYFEEPIPVEDIQGYAHLNECLSVPIAAGECWAFIHEFEHVIRNNAVSYIQPDIPSAGGITTVQTIARLANENNIPCIPHIWGSAISIAAGLQIIATIPGRTMIEFDRTPNPLRDDIVANPIDNDGNTVSIPDGPGLGIEVDQDTLNTYRVNKI</sequence>
<dbReference type="RefSeq" id="WP_160066014.1">
    <property type="nucleotide sequence ID" value="NZ_WUYX01000043.1"/>
</dbReference>
<dbReference type="Proteomes" id="UP000434101">
    <property type="component" value="Unassembled WGS sequence"/>
</dbReference>
<dbReference type="InterPro" id="IPR029065">
    <property type="entry name" value="Enolase_C-like"/>
</dbReference>
<dbReference type="InterPro" id="IPR018110">
    <property type="entry name" value="Mandel_Rmase/mucon_lact_enz_CS"/>
</dbReference>
<name>A0A6B0VPJ5_9EURY</name>
<dbReference type="OrthoDB" id="42605at2157"/>
<feature type="domain" description="Mandelate racemase/muconate lactonizing enzyme C-terminal" evidence="2">
    <location>
        <begin position="149"/>
        <end position="251"/>
    </location>
</feature>